<name>F2DUQ1_HORVV</name>
<sequence length="66" mass="7331">MDPWSATGSSARTRVASTSEAVKNLSSSGIHCGMCLFLSVEIGKRRRRVVDLVVQFSIMNREILFK</sequence>
<evidence type="ECO:0000313" key="1">
    <source>
        <dbReference type="EMBL" id="BAJ98822.1"/>
    </source>
</evidence>
<organism evidence="1">
    <name type="scientific">Hordeum vulgare subsp. vulgare</name>
    <name type="common">Domesticated barley</name>
    <dbReference type="NCBI Taxonomy" id="112509"/>
    <lineage>
        <taxon>Eukaryota</taxon>
        <taxon>Viridiplantae</taxon>
        <taxon>Streptophyta</taxon>
        <taxon>Embryophyta</taxon>
        <taxon>Tracheophyta</taxon>
        <taxon>Spermatophyta</taxon>
        <taxon>Magnoliopsida</taxon>
        <taxon>Liliopsida</taxon>
        <taxon>Poales</taxon>
        <taxon>Poaceae</taxon>
        <taxon>BOP clade</taxon>
        <taxon>Pooideae</taxon>
        <taxon>Triticodae</taxon>
        <taxon>Triticeae</taxon>
        <taxon>Hordeinae</taxon>
        <taxon>Hordeum</taxon>
    </lineage>
</organism>
<dbReference type="EMBL" id="AK367619">
    <property type="protein sequence ID" value="BAJ98822.1"/>
    <property type="molecule type" value="mRNA"/>
</dbReference>
<dbReference type="AlphaFoldDB" id="F2DUQ1"/>
<proteinExistence type="evidence at transcript level"/>
<protein>
    <submittedName>
        <fullName evidence="1">Predicted protein</fullName>
    </submittedName>
</protein>
<reference evidence="1" key="1">
    <citation type="journal article" date="2011" name="Plant Physiol.">
        <title>Comprehensive sequence analysis of 24,783 barley full-length cDNAs derived from 12 clone libraries.</title>
        <authorList>
            <person name="Matsumoto T."/>
            <person name="Tanaka T."/>
            <person name="Sakai H."/>
            <person name="Amano N."/>
            <person name="Kanamori H."/>
            <person name="Kurita K."/>
            <person name="Kikuta A."/>
            <person name="Kamiya K."/>
            <person name="Yamamoto M."/>
            <person name="Ikawa H."/>
            <person name="Fujii N."/>
            <person name="Hori K."/>
            <person name="Itoh T."/>
            <person name="Sato K."/>
        </authorList>
    </citation>
    <scope>NUCLEOTIDE SEQUENCE</scope>
</reference>
<accession>F2DUQ1</accession>